<keyword evidence="1" id="KW-0812">Transmembrane</keyword>
<feature type="transmembrane region" description="Helical" evidence="1">
    <location>
        <begin position="456"/>
        <end position="481"/>
    </location>
</feature>
<keyword evidence="1" id="KW-0472">Membrane</keyword>
<feature type="transmembrane region" description="Helical" evidence="1">
    <location>
        <begin position="362"/>
        <end position="383"/>
    </location>
</feature>
<proteinExistence type="predicted"/>
<organism evidence="3 4">
    <name type="scientific">Psilocybe cf. subviscida</name>
    <dbReference type="NCBI Taxonomy" id="2480587"/>
    <lineage>
        <taxon>Eukaryota</taxon>
        <taxon>Fungi</taxon>
        <taxon>Dikarya</taxon>
        <taxon>Basidiomycota</taxon>
        <taxon>Agaricomycotina</taxon>
        <taxon>Agaricomycetes</taxon>
        <taxon>Agaricomycetidae</taxon>
        <taxon>Agaricales</taxon>
        <taxon>Agaricineae</taxon>
        <taxon>Strophariaceae</taxon>
        <taxon>Psilocybe</taxon>
    </lineage>
</organism>
<gene>
    <name evidence="3" type="ORF">D9619_012228</name>
</gene>
<dbReference type="PANTHER" id="PTHR35043">
    <property type="entry name" value="TRANSCRIPTION FACTOR DOMAIN-CONTAINING PROTEIN"/>
    <property type="match status" value="1"/>
</dbReference>
<reference evidence="3 4" key="1">
    <citation type="journal article" date="2020" name="ISME J.">
        <title>Uncovering the hidden diversity of litter-decomposition mechanisms in mushroom-forming fungi.</title>
        <authorList>
            <person name="Floudas D."/>
            <person name="Bentzer J."/>
            <person name="Ahren D."/>
            <person name="Johansson T."/>
            <person name="Persson P."/>
            <person name="Tunlid A."/>
        </authorList>
    </citation>
    <scope>NUCLEOTIDE SEQUENCE [LARGE SCALE GENOMIC DNA]</scope>
    <source>
        <strain evidence="3 4">CBS 101986</strain>
    </source>
</reference>
<feature type="transmembrane region" description="Helical" evidence="1">
    <location>
        <begin position="395"/>
        <end position="421"/>
    </location>
</feature>
<name>A0A8H5B9K8_9AGAR</name>
<feature type="chain" id="PRO_5034253453" evidence="2">
    <location>
        <begin position="19"/>
        <end position="503"/>
    </location>
</feature>
<evidence type="ECO:0000256" key="1">
    <source>
        <dbReference type="SAM" id="Phobius"/>
    </source>
</evidence>
<feature type="signal peptide" evidence="2">
    <location>
        <begin position="1"/>
        <end position="18"/>
    </location>
</feature>
<feature type="transmembrane region" description="Helical" evidence="1">
    <location>
        <begin position="244"/>
        <end position="262"/>
    </location>
</feature>
<keyword evidence="4" id="KW-1185">Reference proteome</keyword>
<dbReference type="Proteomes" id="UP000567179">
    <property type="component" value="Unassembled WGS sequence"/>
</dbReference>
<evidence type="ECO:0000256" key="2">
    <source>
        <dbReference type="SAM" id="SignalP"/>
    </source>
</evidence>
<dbReference type="PANTHER" id="PTHR35043:SF7">
    <property type="entry name" value="TRANSCRIPTION FACTOR DOMAIN-CONTAINING PROTEIN"/>
    <property type="match status" value="1"/>
</dbReference>
<keyword evidence="1" id="KW-1133">Transmembrane helix</keyword>
<comment type="caution">
    <text evidence="3">The sequence shown here is derived from an EMBL/GenBank/DDBJ whole genome shotgun (WGS) entry which is preliminary data.</text>
</comment>
<feature type="transmembrane region" description="Helical" evidence="1">
    <location>
        <begin position="80"/>
        <end position="98"/>
    </location>
</feature>
<keyword evidence="2" id="KW-0732">Signal</keyword>
<accession>A0A8H5B9K8</accession>
<sequence length="503" mass="56253">MSILLLGMLYSSRAMGMAQPLHLSPQATSPVIHMTSDATTTCIFNGVEYFVASPSSEIMTCESILRDAAMTMANSANDRSVTSILWSCLATVFACTWVSVHPNIPHPNATAWKIRRHRLFLMICGLIAPEVIILWALRQWMGARCLVRKMKEKNIHEFTVVHGHFMQMGGFMLHSRGARIGVIEDYNQLASCIIDGKFSLPTAEEIQDRSKGDSLSKALIVGQTAWFVAQCLFRWIAGLAITEMELLTLAFAALNGIIYFLWWNKPLDVRYAVQVFRQAEDNGPDVDELPNSFALFSALSRASASRARIDDLQGIRRMVVNSHIGRLLSVMKPHFNQGDVEHMDGKLRISFLHCNCDPQETFAATAVASAIGIFFGAVHCIAWNFHFISHPEHTLCRICSTIMTTIPTLLLIKSVMGYFYIKRFFGDDNTNTHNRRTAISRIGCTSPEVVGQISRFSIWATILVVPVYIAARVGLLVQALFTLRDLQPAERAQVQWANFVPHS</sequence>
<feature type="transmembrane region" description="Helical" evidence="1">
    <location>
        <begin position="218"/>
        <end position="237"/>
    </location>
</feature>
<protein>
    <submittedName>
        <fullName evidence="3">Uncharacterized protein</fullName>
    </submittedName>
</protein>
<feature type="transmembrane region" description="Helical" evidence="1">
    <location>
        <begin position="119"/>
        <end position="137"/>
    </location>
</feature>
<dbReference type="OrthoDB" id="9451547at2759"/>
<evidence type="ECO:0000313" key="4">
    <source>
        <dbReference type="Proteomes" id="UP000567179"/>
    </source>
</evidence>
<evidence type="ECO:0000313" key="3">
    <source>
        <dbReference type="EMBL" id="KAF5318142.1"/>
    </source>
</evidence>
<dbReference type="EMBL" id="JAACJJ010000031">
    <property type="protein sequence ID" value="KAF5318142.1"/>
    <property type="molecule type" value="Genomic_DNA"/>
</dbReference>
<dbReference type="AlphaFoldDB" id="A0A8H5B9K8"/>